<proteinExistence type="predicted"/>
<name>A0A438B2C8_9NOCA</name>
<sequence>MQSILDAGSAGLRYFALYLPRAAAVADRLGCGRFPAYCDLQARYFEQQGIDLSALDSDVETLTQVAADLDRQFDDQESMARILEQSWTGTAADRVGEHLTSHLARAEDVRRSVRDVRRALIGASEALRDAAARKAGWVADLDVSVAGTLTPDEIDRLIIESTCDDRLTSMFLPHVRDTVSRFVSLCDETQTAVDDIYRDLACTFAGIDHSAFPTPDALVAGHERSRVQTSSAFGVSQAVAPEAAEATALTRFEVPPVAGGATVPPKLLDIEDSVVRRPSVSGGSPPLDGAAVEGVVRAAGAIASAAADAALEIVGAVGEMVREVAETETSEPSKSTGESTGVGCSQHVEPESCCDCAEPTEQVEISEPAEPTAPASPEPGGGLADENPETVSGLHPDSRLEPGLPAPDRDAPATYCAPAPAPADERVGEPTVTPSAHRVLESQPAAGGGRSSGPVLAEAGSEPEGRHESALGESPVLAEAGPL</sequence>
<dbReference type="Gene3D" id="1.10.287.1060">
    <property type="entry name" value="ESAT-6-like"/>
    <property type="match status" value="1"/>
</dbReference>
<organism evidence="2 3">
    <name type="scientific">Rhodococcus xishaensis</name>
    <dbReference type="NCBI Taxonomy" id="2487364"/>
    <lineage>
        <taxon>Bacteria</taxon>
        <taxon>Bacillati</taxon>
        <taxon>Actinomycetota</taxon>
        <taxon>Actinomycetes</taxon>
        <taxon>Mycobacteriales</taxon>
        <taxon>Nocardiaceae</taxon>
        <taxon>Rhodococcus</taxon>
    </lineage>
</organism>
<evidence type="ECO:0000256" key="1">
    <source>
        <dbReference type="SAM" id="MobiDB-lite"/>
    </source>
</evidence>
<gene>
    <name evidence="2" type="ORF">EGT50_00285</name>
</gene>
<dbReference type="OrthoDB" id="4508147at2"/>
<keyword evidence="3" id="KW-1185">Reference proteome</keyword>
<dbReference type="InterPro" id="IPR036689">
    <property type="entry name" value="ESAT-6-like_sf"/>
</dbReference>
<dbReference type="SUPFAM" id="SSF140453">
    <property type="entry name" value="EsxAB dimer-like"/>
    <property type="match status" value="1"/>
</dbReference>
<reference evidence="2 3" key="1">
    <citation type="submission" date="2018-11" db="EMBL/GenBank/DDBJ databases">
        <title>Rhodococcus spongicola sp. nov. and Rhodococcus xishaensis sp. nov. from marine sponges.</title>
        <authorList>
            <person name="Li L."/>
            <person name="Lin H.W."/>
        </authorList>
    </citation>
    <scope>NUCLEOTIDE SEQUENCE [LARGE SCALE GENOMIC DNA]</scope>
    <source>
        <strain evidence="2 3">LHW51113</strain>
    </source>
</reference>
<dbReference type="AlphaFoldDB" id="A0A438B2C8"/>
<dbReference type="EMBL" id="RKLO01000001">
    <property type="protein sequence ID" value="RVW05120.1"/>
    <property type="molecule type" value="Genomic_DNA"/>
</dbReference>
<dbReference type="Proteomes" id="UP000283479">
    <property type="component" value="Unassembled WGS sequence"/>
</dbReference>
<evidence type="ECO:0000313" key="3">
    <source>
        <dbReference type="Proteomes" id="UP000283479"/>
    </source>
</evidence>
<comment type="caution">
    <text evidence="2">The sequence shown here is derived from an EMBL/GenBank/DDBJ whole genome shotgun (WGS) entry which is preliminary data.</text>
</comment>
<feature type="compositionally biased region" description="Polar residues" evidence="1">
    <location>
        <begin position="330"/>
        <end position="343"/>
    </location>
</feature>
<accession>A0A438B2C8</accession>
<evidence type="ECO:0000313" key="2">
    <source>
        <dbReference type="EMBL" id="RVW05120.1"/>
    </source>
</evidence>
<feature type="region of interest" description="Disordered" evidence="1">
    <location>
        <begin position="324"/>
        <end position="483"/>
    </location>
</feature>
<protein>
    <submittedName>
        <fullName evidence="2">Uncharacterized protein</fullName>
    </submittedName>
</protein>
<dbReference type="RefSeq" id="WP_127950633.1">
    <property type="nucleotide sequence ID" value="NZ_RKLO01000001.1"/>
</dbReference>
<feature type="compositionally biased region" description="Low complexity" evidence="1">
    <location>
        <begin position="366"/>
        <end position="375"/>
    </location>
</feature>